<dbReference type="EMBL" id="AGWX01000003">
    <property type="protein sequence ID" value="EKS38149.1"/>
    <property type="molecule type" value="Genomic_DNA"/>
</dbReference>
<dbReference type="PANTHER" id="PTHR40265:SF1">
    <property type="entry name" value="GLYOXALASE-LIKE DOMAIN-CONTAINING PROTEIN"/>
    <property type="match status" value="1"/>
</dbReference>
<dbReference type="SUPFAM" id="SSF54593">
    <property type="entry name" value="Glyoxalase/Bleomycin resistance protein/Dihydroxybiphenyl dioxygenase"/>
    <property type="match status" value="1"/>
</dbReference>
<accession>K8PBN3</accession>
<dbReference type="PANTHER" id="PTHR40265">
    <property type="entry name" value="BLL2707 PROTEIN"/>
    <property type="match status" value="1"/>
</dbReference>
<comment type="caution">
    <text evidence="2">The sequence shown here is derived from an EMBL/GenBank/DDBJ whole genome shotgun (WGS) entry which is preliminary data.</text>
</comment>
<proteinExistence type="predicted"/>
<dbReference type="HOGENOM" id="CLU_072991_2_0_5"/>
<feature type="domain" description="Glyoxalase-like" evidence="1">
    <location>
        <begin position="5"/>
        <end position="186"/>
    </location>
</feature>
<dbReference type="eggNOG" id="COG0346">
    <property type="taxonomic scope" value="Bacteria"/>
</dbReference>
<sequence length="290" mass="31032">MPRGLDHIVHAVRDLDAAADFYRRAGFRVGARNVHPWGTHNHVVQFPGFFIEVLTVAEPEKLGDDGLSLHFGAPNREAIARDDGFSMLVLESTDSEADVADFARHGIGASKSLPFSREAKRPDGSSTTVGFSLAFARDALSPHTTFFTCKQHNPAAFWNADYQQHANRASGVLGAVLVADNPTDHHIFLGALTGVRDLHSSSIGVTANTPRGDVEIIEAVSFRDQFGTLPKLDGEGASIKGLRLAVPDIDATERVLKSGGVASHRHIGRLVVPSGAAFGATLIFEAPSKI</sequence>
<gene>
    <name evidence="2" type="ORF">HMPREF9695_01989</name>
</gene>
<dbReference type="Proteomes" id="UP000001096">
    <property type="component" value="Unassembled WGS sequence"/>
</dbReference>
<name>K8PBN3_9BRAD</name>
<protein>
    <recommendedName>
        <fullName evidence="1">Glyoxalase-like domain-containing protein</fullName>
    </recommendedName>
</protein>
<keyword evidence="3" id="KW-1185">Reference proteome</keyword>
<dbReference type="InterPro" id="IPR029068">
    <property type="entry name" value="Glyas_Bleomycin-R_OHBP_Dase"/>
</dbReference>
<evidence type="ECO:0000313" key="2">
    <source>
        <dbReference type="EMBL" id="EKS38149.1"/>
    </source>
</evidence>
<dbReference type="PATRIC" id="fig|883078.3.peg.2043"/>
<dbReference type="Pfam" id="PF13468">
    <property type="entry name" value="Glyoxalase_3"/>
    <property type="match status" value="1"/>
</dbReference>
<dbReference type="InterPro" id="IPR025870">
    <property type="entry name" value="Glyoxalase-like_dom"/>
</dbReference>
<evidence type="ECO:0000313" key="3">
    <source>
        <dbReference type="Proteomes" id="UP000001096"/>
    </source>
</evidence>
<organism evidence="2 3">
    <name type="scientific">Afipia broomeae ATCC 49717</name>
    <dbReference type="NCBI Taxonomy" id="883078"/>
    <lineage>
        <taxon>Bacteria</taxon>
        <taxon>Pseudomonadati</taxon>
        <taxon>Pseudomonadota</taxon>
        <taxon>Alphaproteobacteria</taxon>
        <taxon>Hyphomicrobiales</taxon>
        <taxon>Nitrobacteraceae</taxon>
        <taxon>Afipia</taxon>
    </lineage>
</organism>
<dbReference type="Gene3D" id="3.10.180.10">
    <property type="entry name" value="2,3-Dihydroxybiphenyl 1,2-Dioxygenase, domain 1"/>
    <property type="match status" value="1"/>
</dbReference>
<dbReference type="AlphaFoldDB" id="K8PBN3"/>
<reference evidence="2 3" key="1">
    <citation type="submission" date="2012-04" db="EMBL/GenBank/DDBJ databases">
        <title>The Genome Sequence of Afipia broomeae ATCC 49717.</title>
        <authorList>
            <consortium name="The Broad Institute Genome Sequencing Platform"/>
            <person name="Earl A."/>
            <person name="Ward D."/>
            <person name="Feldgarden M."/>
            <person name="Gevers D."/>
            <person name="Huys G."/>
            <person name="Walker B."/>
            <person name="Young S.K."/>
            <person name="Zeng Q."/>
            <person name="Gargeya S."/>
            <person name="Fitzgerald M."/>
            <person name="Haas B."/>
            <person name="Abouelleil A."/>
            <person name="Alvarado L."/>
            <person name="Arachchi H.M."/>
            <person name="Berlin A."/>
            <person name="Chapman S.B."/>
            <person name="Goldberg J."/>
            <person name="Griggs A."/>
            <person name="Gujja S."/>
            <person name="Hansen M."/>
            <person name="Howarth C."/>
            <person name="Imamovic A."/>
            <person name="Larimer J."/>
            <person name="McCowen C."/>
            <person name="Montmayeur A."/>
            <person name="Murphy C."/>
            <person name="Neiman D."/>
            <person name="Pearson M."/>
            <person name="Priest M."/>
            <person name="Roberts A."/>
            <person name="Saif S."/>
            <person name="Shea T."/>
            <person name="Sisk P."/>
            <person name="Sykes S."/>
            <person name="Wortman J."/>
            <person name="Nusbaum C."/>
            <person name="Birren B."/>
        </authorList>
    </citation>
    <scope>NUCLEOTIDE SEQUENCE [LARGE SCALE GENOMIC DNA]</scope>
    <source>
        <strain evidence="2 3">ATCC 49717</strain>
    </source>
</reference>
<evidence type="ECO:0000259" key="1">
    <source>
        <dbReference type="Pfam" id="PF13468"/>
    </source>
</evidence>
<dbReference type="RefSeq" id="WP_006020708.1">
    <property type="nucleotide sequence ID" value="NZ_KB375282.1"/>
</dbReference>